<keyword evidence="7 9" id="KW-0472">Membrane</keyword>
<accession>A0ABR8NWW5</accession>
<sequence length="194" mass="21446">MLLKIENSINKLIDAVGVIAGMLLIILVLVISYNVVGRYAFGISSVALEEFSWHLYSSLFLLGISYALRTESHVRVDIIFENLSIKTQSIINVVGSLVALFPLCLIVIYYGWGFMMDSYQLGSHPDTISGWLQQFFTTGIGEKSSDPGGLLNRFIIRGMIPLSFLLLALSTVSFFLKNLNILMGQSKEESGVTP</sequence>
<keyword evidence="2 9" id="KW-0813">Transport</keyword>
<keyword evidence="4 9" id="KW-0997">Cell inner membrane</keyword>
<reference evidence="11 12" key="1">
    <citation type="submission" date="2020-09" db="EMBL/GenBank/DDBJ databases">
        <title>Marinomonas sp. nov., isolated from the cysticercosis algae of Qingdao, China.</title>
        <authorList>
            <person name="Sun X."/>
        </authorList>
    </citation>
    <scope>NUCLEOTIDE SEQUENCE [LARGE SCALE GENOMIC DNA]</scope>
    <source>
        <strain evidence="11 12">SM2066</strain>
    </source>
</reference>
<evidence type="ECO:0000256" key="1">
    <source>
        <dbReference type="ARBA" id="ARBA00004429"/>
    </source>
</evidence>
<comment type="function">
    <text evidence="9">Part of the tripartite ATP-independent periplasmic (TRAP) transport system.</text>
</comment>
<name>A0ABR8NWW5_9GAMM</name>
<evidence type="ECO:0000256" key="6">
    <source>
        <dbReference type="ARBA" id="ARBA00022989"/>
    </source>
</evidence>
<keyword evidence="3" id="KW-1003">Cell membrane</keyword>
<dbReference type="Proteomes" id="UP000604161">
    <property type="component" value="Unassembled WGS sequence"/>
</dbReference>
<evidence type="ECO:0000259" key="10">
    <source>
        <dbReference type="Pfam" id="PF04290"/>
    </source>
</evidence>
<dbReference type="PANTHER" id="PTHR35011:SF4">
    <property type="entry name" value="SLL1102 PROTEIN"/>
    <property type="match status" value="1"/>
</dbReference>
<keyword evidence="6 9" id="KW-1133">Transmembrane helix</keyword>
<protein>
    <recommendedName>
        <fullName evidence="9">TRAP transporter small permease protein</fullName>
    </recommendedName>
</protein>
<evidence type="ECO:0000256" key="7">
    <source>
        <dbReference type="ARBA" id="ARBA00023136"/>
    </source>
</evidence>
<evidence type="ECO:0000256" key="4">
    <source>
        <dbReference type="ARBA" id="ARBA00022519"/>
    </source>
</evidence>
<comment type="caution">
    <text evidence="11">The sequence shown here is derived from an EMBL/GenBank/DDBJ whole genome shotgun (WGS) entry which is preliminary data.</text>
</comment>
<feature type="transmembrane region" description="Helical" evidence="9">
    <location>
        <begin position="154"/>
        <end position="176"/>
    </location>
</feature>
<keyword evidence="5 9" id="KW-0812">Transmembrane</keyword>
<keyword evidence="12" id="KW-1185">Reference proteome</keyword>
<comment type="caution">
    <text evidence="9">Lacks conserved residue(s) required for the propagation of feature annotation.</text>
</comment>
<evidence type="ECO:0000256" key="5">
    <source>
        <dbReference type="ARBA" id="ARBA00022692"/>
    </source>
</evidence>
<evidence type="ECO:0000256" key="9">
    <source>
        <dbReference type="RuleBase" id="RU369079"/>
    </source>
</evidence>
<feature type="transmembrane region" description="Helical" evidence="9">
    <location>
        <begin position="12"/>
        <end position="31"/>
    </location>
</feature>
<proteinExistence type="inferred from homology"/>
<evidence type="ECO:0000313" key="11">
    <source>
        <dbReference type="EMBL" id="MBD5770543.1"/>
    </source>
</evidence>
<comment type="similarity">
    <text evidence="8 9">Belongs to the TRAP transporter small permease family.</text>
</comment>
<dbReference type="InterPro" id="IPR007387">
    <property type="entry name" value="TRAP_DctQ"/>
</dbReference>
<dbReference type="RefSeq" id="WP_191593938.1">
    <property type="nucleotide sequence ID" value="NZ_JACYFC010000002.1"/>
</dbReference>
<evidence type="ECO:0000256" key="8">
    <source>
        <dbReference type="ARBA" id="ARBA00038436"/>
    </source>
</evidence>
<organism evidence="11 12">
    <name type="scientific">Marinomonas colpomeniae</name>
    <dbReference type="NCBI Taxonomy" id="2774408"/>
    <lineage>
        <taxon>Bacteria</taxon>
        <taxon>Pseudomonadati</taxon>
        <taxon>Pseudomonadota</taxon>
        <taxon>Gammaproteobacteria</taxon>
        <taxon>Oceanospirillales</taxon>
        <taxon>Oceanospirillaceae</taxon>
        <taxon>Marinomonas</taxon>
    </lineage>
</organism>
<evidence type="ECO:0000313" key="12">
    <source>
        <dbReference type="Proteomes" id="UP000604161"/>
    </source>
</evidence>
<dbReference type="Pfam" id="PF04290">
    <property type="entry name" value="DctQ"/>
    <property type="match status" value="1"/>
</dbReference>
<evidence type="ECO:0000256" key="2">
    <source>
        <dbReference type="ARBA" id="ARBA00022448"/>
    </source>
</evidence>
<feature type="domain" description="Tripartite ATP-independent periplasmic transporters DctQ component" evidence="10">
    <location>
        <begin position="27"/>
        <end position="177"/>
    </location>
</feature>
<dbReference type="PANTHER" id="PTHR35011">
    <property type="entry name" value="2,3-DIKETO-L-GULONATE TRAP TRANSPORTER SMALL PERMEASE PROTEIN YIAM"/>
    <property type="match status" value="1"/>
</dbReference>
<gene>
    <name evidence="11" type="ORF">IF202_05735</name>
</gene>
<feature type="transmembrane region" description="Helical" evidence="9">
    <location>
        <begin position="89"/>
        <end position="112"/>
    </location>
</feature>
<comment type="subunit">
    <text evidence="9">The complex comprises the extracytoplasmic solute receptor protein and the two transmembrane proteins.</text>
</comment>
<comment type="subcellular location">
    <subcellularLocation>
        <location evidence="1 9">Cell inner membrane</location>
        <topology evidence="1 9">Multi-pass membrane protein</topology>
    </subcellularLocation>
</comment>
<dbReference type="InterPro" id="IPR055348">
    <property type="entry name" value="DctQ"/>
</dbReference>
<evidence type="ECO:0000256" key="3">
    <source>
        <dbReference type="ARBA" id="ARBA00022475"/>
    </source>
</evidence>
<dbReference type="EMBL" id="JACYFC010000002">
    <property type="protein sequence ID" value="MBD5770543.1"/>
    <property type="molecule type" value="Genomic_DNA"/>
</dbReference>